<evidence type="ECO:0000313" key="2">
    <source>
        <dbReference type="EMBL" id="KAF6426501.1"/>
    </source>
</evidence>
<sequence length="151" mass="17063">MMMTEGFARCESSRKAEENESPEGGPPGIRLAVLVWPRARCPLGKDFAGREIRYNRKKQRTEECEKDDEQDTTDSPCVLLTPRSSVLPSWQGLGRSRSCLPRELHLFSEDPTTCQPGEGNSQKRGHPLHSPSLEEEKQDPRTQNKSLKVTE</sequence>
<feature type="compositionally biased region" description="Polar residues" evidence="1">
    <location>
        <begin position="110"/>
        <end position="122"/>
    </location>
</feature>
<dbReference type="AlphaFoldDB" id="A0A7J8DTP7"/>
<accession>A0A7J8DTP7</accession>
<proteinExistence type="predicted"/>
<evidence type="ECO:0000313" key="3">
    <source>
        <dbReference type="Proteomes" id="UP000550707"/>
    </source>
</evidence>
<dbReference type="EMBL" id="JACASF010000016">
    <property type="protein sequence ID" value="KAF6426501.1"/>
    <property type="molecule type" value="Genomic_DNA"/>
</dbReference>
<name>A0A7J8DTP7_MOLMO</name>
<feature type="region of interest" description="Disordered" evidence="1">
    <location>
        <begin position="108"/>
        <end position="151"/>
    </location>
</feature>
<reference evidence="2 3" key="1">
    <citation type="journal article" date="2020" name="Nature">
        <title>Six reference-quality genomes reveal evolution of bat adaptations.</title>
        <authorList>
            <person name="Jebb D."/>
            <person name="Huang Z."/>
            <person name="Pippel M."/>
            <person name="Hughes G.M."/>
            <person name="Lavrichenko K."/>
            <person name="Devanna P."/>
            <person name="Winkler S."/>
            <person name="Jermiin L.S."/>
            <person name="Skirmuntt E.C."/>
            <person name="Katzourakis A."/>
            <person name="Burkitt-Gray L."/>
            <person name="Ray D.A."/>
            <person name="Sullivan K.A.M."/>
            <person name="Roscito J.G."/>
            <person name="Kirilenko B.M."/>
            <person name="Davalos L.M."/>
            <person name="Corthals A.P."/>
            <person name="Power M.L."/>
            <person name="Jones G."/>
            <person name="Ransome R.D."/>
            <person name="Dechmann D.K.N."/>
            <person name="Locatelli A.G."/>
            <person name="Puechmaille S.J."/>
            <person name="Fedrigo O."/>
            <person name="Jarvis E.D."/>
            <person name="Hiller M."/>
            <person name="Vernes S.C."/>
            <person name="Myers E.W."/>
            <person name="Teeling E.C."/>
        </authorList>
    </citation>
    <scope>NUCLEOTIDE SEQUENCE [LARGE SCALE GENOMIC DNA]</scope>
    <source>
        <strain evidence="2">MMolMol1</strain>
        <tissue evidence="2">Muscle</tissue>
    </source>
</reference>
<feature type="region of interest" description="Disordered" evidence="1">
    <location>
        <begin position="1"/>
        <end position="29"/>
    </location>
</feature>
<dbReference type="Proteomes" id="UP000550707">
    <property type="component" value="Unassembled WGS sequence"/>
</dbReference>
<dbReference type="InParanoid" id="A0A7J8DTP7"/>
<gene>
    <name evidence="2" type="ORF">HJG59_009189</name>
</gene>
<organism evidence="2 3">
    <name type="scientific">Molossus molossus</name>
    <name type="common">Pallas' mastiff bat</name>
    <name type="synonym">Vespertilio molossus</name>
    <dbReference type="NCBI Taxonomy" id="27622"/>
    <lineage>
        <taxon>Eukaryota</taxon>
        <taxon>Metazoa</taxon>
        <taxon>Chordata</taxon>
        <taxon>Craniata</taxon>
        <taxon>Vertebrata</taxon>
        <taxon>Euteleostomi</taxon>
        <taxon>Mammalia</taxon>
        <taxon>Eutheria</taxon>
        <taxon>Laurasiatheria</taxon>
        <taxon>Chiroptera</taxon>
        <taxon>Yangochiroptera</taxon>
        <taxon>Molossidae</taxon>
        <taxon>Molossus</taxon>
    </lineage>
</organism>
<feature type="compositionally biased region" description="Basic and acidic residues" evidence="1">
    <location>
        <begin position="132"/>
        <end position="151"/>
    </location>
</feature>
<protein>
    <submittedName>
        <fullName evidence="2">Uncharacterized protein</fullName>
    </submittedName>
</protein>
<evidence type="ECO:0000256" key="1">
    <source>
        <dbReference type="SAM" id="MobiDB-lite"/>
    </source>
</evidence>
<comment type="caution">
    <text evidence="2">The sequence shown here is derived from an EMBL/GenBank/DDBJ whole genome shotgun (WGS) entry which is preliminary data.</text>
</comment>
<keyword evidence="3" id="KW-1185">Reference proteome</keyword>
<feature type="region of interest" description="Disordered" evidence="1">
    <location>
        <begin position="54"/>
        <end position="80"/>
    </location>
</feature>